<dbReference type="Proteomes" id="UP001163046">
    <property type="component" value="Unassembled WGS sequence"/>
</dbReference>
<gene>
    <name evidence="1" type="ORF">OS493_022477</name>
</gene>
<proteinExistence type="predicted"/>
<dbReference type="AlphaFoldDB" id="A0A9W9ZNR5"/>
<accession>A0A9W9ZNR5</accession>
<protein>
    <submittedName>
        <fullName evidence="1">Uncharacterized protein</fullName>
    </submittedName>
</protein>
<reference evidence="1" key="1">
    <citation type="submission" date="2023-01" db="EMBL/GenBank/DDBJ databases">
        <title>Genome assembly of the deep-sea coral Lophelia pertusa.</title>
        <authorList>
            <person name="Herrera S."/>
            <person name="Cordes E."/>
        </authorList>
    </citation>
    <scope>NUCLEOTIDE SEQUENCE</scope>
    <source>
        <strain evidence="1">USNM1676648</strain>
        <tissue evidence="1">Polyp</tissue>
    </source>
</reference>
<keyword evidence="2" id="KW-1185">Reference proteome</keyword>
<dbReference type="EMBL" id="MU825888">
    <property type="protein sequence ID" value="KAJ7384364.1"/>
    <property type="molecule type" value="Genomic_DNA"/>
</dbReference>
<dbReference type="OrthoDB" id="5983151at2759"/>
<comment type="caution">
    <text evidence="1">The sequence shown here is derived from an EMBL/GenBank/DDBJ whole genome shotgun (WGS) entry which is preliminary data.</text>
</comment>
<sequence length="85" mass="9413">MARRVVNDYVTSGLAGNIVDPDGGVNLQKKKLSLGLDKEVVPLPDEHFPDSGFQVGISAGIPQIGYSQIWKYLIEDVELKKQLFR</sequence>
<organism evidence="1 2">
    <name type="scientific">Desmophyllum pertusum</name>
    <dbReference type="NCBI Taxonomy" id="174260"/>
    <lineage>
        <taxon>Eukaryota</taxon>
        <taxon>Metazoa</taxon>
        <taxon>Cnidaria</taxon>
        <taxon>Anthozoa</taxon>
        <taxon>Hexacorallia</taxon>
        <taxon>Scleractinia</taxon>
        <taxon>Caryophylliina</taxon>
        <taxon>Caryophylliidae</taxon>
        <taxon>Desmophyllum</taxon>
    </lineage>
</organism>
<evidence type="ECO:0000313" key="2">
    <source>
        <dbReference type="Proteomes" id="UP001163046"/>
    </source>
</evidence>
<name>A0A9W9ZNR5_9CNID</name>
<evidence type="ECO:0000313" key="1">
    <source>
        <dbReference type="EMBL" id="KAJ7384364.1"/>
    </source>
</evidence>